<dbReference type="eggNOG" id="KOG3557">
    <property type="taxonomic scope" value="Eukaryota"/>
</dbReference>
<dbReference type="OMA" id="NIIMADV"/>
<dbReference type="CDD" id="cd09540">
    <property type="entry name" value="SAM_EPS8-like"/>
    <property type="match status" value="1"/>
</dbReference>
<comment type="similarity">
    <text evidence="2">Belongs to the EPS8 family.</text>
</comment>
<evidence type="ECO:0000256" key="6">
    <source>
        <dbReference type="ARBA" id="ARBA00023054"/>
    </source>
</evidence>
<accession>H3B2B0</accession>
<dbReference type="InParanoid" id="H3B2B0"/>
<evidence type="ECO:0000256" key="1">
    <source>
        <dbReference type="ARBA" id="ARBA00004496"/>
    </source>
</evidence>
<evidence type="ECO:0000256" key="3">
    <source>
        <dbReference type="ARBA" id="ARBA00022443"/>
    </source>
</evidence>
<dbReference type="InterPro" id="IPR036028">
    <property type="entry name" value="SH3-like_dom_sf"/>
</dbReference>
<keyword evidence="14" id="KW-1185">Reference proteome</keyword>
<dbReference type="GO" id="GO:0035023">
    <property type="term" value="P:regulation of Rho protein signal transduction"/>
    <property type="evidence" value="ECO:0007669"/>
    <property type="project" value="TreeGrafter"/>
</dbReference>
<dbReference type="GO" id="GO:0032587">
    <property type="term" value="C:ruffle membrane"/>
    <property type="evidence" value="ECO:0007669"/>
    <property type="project" value="TreeGrafter"/>
</dbReference>
<dbReference type="Gene3D" id="1.10.150.50">
    <property type="entry name" value="Transcription Factor, Ets-1"/>
    <property type="match status" value="1"/>
</dbReference>
<dbReference type="Proteomes" id="UP000008672">
    <property type="component" value="Unassembled WGS sequence"/>
</dbReference>
<reference evidence="13" key="2">
    <citation type="submission" date="2025-08" db="UniProtKB">
        <authorList>
            <consortium name="Ensembl"/>
        </authorList>
    </citation>
    <scope>IDENTIFICATION</scope>
</reference>
<protein>
    <recommendedName>
        <fullName evidence="9">Epidermal growth factor receptor kinase substrate 8-like protein 1</fullName>
    </recommendedName>
    <alternativeName>
        <fullName evidence="10">Epidermal growth factor receptor pathway substrate 8-related protein 1</fullName>
    </alternativeName>
</protein>
<evidence type="ECO:0000313" key="13">
    <source>
        <dbReference type="Ensembl" id="ENSLACP00000016031.1"/>
    </source>
</evidence>
<evidence type="ECO:0000256" key="2">
    <source>
        <dbReference type="ARBA" id="ARBA00006197"/>
    </source>
</evidence>
<evidence type="ECO:0000313" key="14">
    <source>
        <dbReference type="Proteomes" id="UP000008672"/>
    </source>
</evidence>
<comment type="subunit">
    <text evidence="8">Interacts with ABI1. Part of a complex that contains SOS1, ABI1 and EPS8L2. Associates with F-actin.</text>
</comment>
<dbReference type="FunFam" id="2.30.30.40:FF:000071">
    <property type="entry name" value="Epidermal growth factor receptor kinase substrate 8"/>
    <property type="match status" value="1"/>
</dbReference>
<feature type="domain" description="SH3" evidence="12">
    <location>
        <begin position="489"/>
        <end position="548"/>
    </location>
</feature>
<dbReference type="InterPro" id="IPR039801">
    <property type="entry name" value="EPS8-like"/>
</dbReference>
<reference evidence="13" key="3">
    <citation type="submission" date="2025-09" db="UniProtKB">
        <authorList>
            <consortium name="Ensembl"/>
        </authorList>
    </citation>
    <scope>IDENTIFICATION</scope>
</reference>
<dbReference type="PANTHER" id="PTHR12287">
    <property type="entry name" value="EPIDERMAL GROWTH FACTOR RECEPTOR KINASE SUBSTRATE EPS8-RELATED PROTEIN"/>
    <property type="match status" value="1"/>
</dbReference>
<dbReference type="AlphaFoldDB" id="H3B2B0"/>
<dbReference type="STRING" id="7897.ENSLACP00000016031"/>
<dbReference type="InterPro" id="IPR001452">
    <property type="entry name" value="SH3_domain"/>
</dbReference>
<dbReference type="EMBL" id="AFYH01077485">
    <property type="status" value="NOT_ANNOTATED_CDS"/>
    <property type="molecule type" value="Genomic_DNA"/>
</dbReference>
<dbReference type="InterPro" id="IPR006020">
    <property type="entry name" value="PTB/PI_dom"/>
</dbReference>
<keyword evidence="6" id="KW-0175">Coiled coil</keyword>
<evidence type="ECO:0000256" key="8">
    <source>
        <dbReference type="ARBA" id="ARBA00065375"/>
    </source>
</evidence>
<dbReference type="SMART" id="SM00462">
    <property type="entry name" value="PTB"/>
    <property type="match status" value="1"/>
</dbReference>
<organism evidence="13 14">
    <name type="scientific">Latimeria chalumnae</name>
    <name type="common">Coelacanth</name>
    <dbReference type="NCBI Taxonomy" id="7897"/>
    <lineage>
        <taxon>Eukaryota</taxon>
        <taxon>Metazoa</taxon>
        <taxon>Chordata</taxon>
        <taxon>Craniata</taxon>
        <taxon>Vertebrata</taxon>
        <taxon>Euteleostomi</taxon>
        <taxon>Coelacanthiformes</taxon>
        <taxon>Coelacanthidae</taxon>
        <taxon>Latimeria</taxon>
    </lineage>
</organism>
<evidence type="ECO:0000256" key="10">
    <source>
        <dbReference type="ARBA" id="ARBA00077699"/>
    </source>
</evidence>
<keyword evidence="3 11" id="KW-0728">SH3 domain</keyword>
<dbReference type="Pfam" id="PF18016">
    <property type="entry name" value="SAM_3"/>
    <property type="match status" value="1"/>
</dbReference>
<evidence type="ECO:0000256" key="7">
    <source>
        <dbReference type="ARBA" id="ARBA00058563"/>
    </source>
</evidence>
<dbReference type="Pfam" id="PF22975">
    <property type="entry name" value="EPS8_2nd"/>
    <property type="match status" value="1"/>
</dbReference>
<reference evidence="14" key="1">
    <citation type="submission" date="2011-08" db="EMBL/GenBank/DDBJ databases">
        <title>The draft genome of Latimeria chalumnae.</title>
        <authorList>
            <person name="Di Palma F."/>
            <person name="Alfoldi J."/>
            <person name="Johnson J."/>
            <person name="Berlin A."/>
            <person name="Gnerre S."/>
            <person name="Jaffe D."/>
            <person name="MacCallum I."/>
            <person name="Young S."/>
            <person name="Walker B.J."/>
            <person name="Lander E."/>
            <person name="Lindblad-Toh K."/>
        </authorList>
    </citation>
    <scope>NUCLEOTIDE SEQUENCE [LARGE SCALE GENOMIC DNA]</scope>
    <source>
        <strain evidence="14">Wild caught</strain>
    </source>
</reference>
<evidence type="ECO:0000256" key="9">
    <source>
        <dbReference type="ARBA" id="ARBA00067142"/>
    </source>
</evidence>
<dbReference type="GO" id="GO:0031982">
    <property type="term" value="C:vesicle"/>
    <property type="evidence" value="ECO:0007669"/>
    <property type="project" value="TreeGrafter"/>
</dbReference>
<dbReference type="InterPro" id="IPR035462">
    <property type="entry name" value="Eps8_SH3"/>
</dbReference>
<dbReference type="InterPro" id="IPR033928">
    <property type="entry name" value="EPS8_PTB"/>
</dbReference>
<dbReference type="GO" id="GO:1900029">
    <property type="term" value="P:positive regulation of ruffle assembly"/>
    <property type="evidence" value="ECO:0007669"/>
    <property type="project" value="TreeGrafter"/>
</dbReference>
<dbReference type="HOGENOM" id="CLU_014510_0_0_1"/>
<comment type="function">
    <text evidence="7">Stimulates guanine exchange activity of SOS1. May play a role in membrane ruffling and remodeling of the actin cytoskeleton.</text>
</comment>
<dbReference type="CDD" id="cd01210">
    <property type="entry name" value="PTB_EPS8"/>
    <property type="match status" value="1"/>
</dbReference>
<dbReference type="GeneTree" id="ENSGT00940000158125"/>
<dbReference type="InterPro" id="IPR013761">
    <property type="entry name" value="SAM/pointed_sf"/>
</dbReference>
<dbReference type="EMBL" id="AFYH01077486">
    <property type="status" value="NOT_ANNOTATED_CDS"/>
    <property type="molecule type" value="Genomic_DNA"/>
</dbReference>
<dbReference type="GO" id="GO:0007266">
    <property type="term" value="P:Rho protein signal transduction"/>
    <property type="evidence" value="ECO:0007669"/>
    <property type="project" value="TreeGrafter"/>
</dbReference>
<dbReference type="Bgee" id="ENSLACG00000014117">
    <property type="expression patterns" value="Expressed in pectoral fin and 2 other cell types or tissues"/>
</dbReference>
<dbReference type="SUPFAM" id="SSF50729">
    <property type="entry name" value="PH domain-like"/>
    <property type="match status" value="1"/>
</dbReference>
<dbReference type="GO" id="GO:0005737">
    <property type="term" value="C:cytoplasm"/>
    <property type="evidence" value="ECO:0007669"/>
    <property type="project" value="UniProtKB-SubCell"/>
</dbReference>
<dbReference type="FunFam" id="1.10.150.50:FF:000023">
    <property type="entry name" value="Epidermal growth factor receptor kinase substrate 8"/>
    <property type="match status" value="1"/>
</dbReference>
<evidence type="ECO:0000256" key="11">
    <source>
        <dbReference type="PROSITE-ProRule" id="PRU00192"/>
    </source>
</evidence>
<dbReference type="SUPFAM" id="SSF50044">
    <property type="entry name" value="SH3-domain"/>
    <property type="match status" value="1"/>
</dbReference>
<dbReference type="Ensembl" id="ENSLACT00000016142.1">
    <property type="protein sequence ID" value="ENSLACP00000016031.1"/>
    <property type="gene ID" value="ENSLACG00000014117.1"/>
</dbReference>
<evidence type="ECO:0000256" key="5">
    <source>
        <dbReference type="ARBA" id="ARBA00022553"/>
    </source>
</evidence>
<evidence type="ECO:0000256" key="4">
    <source>
        <dbReference type="ARBA" id="ARBA00022490"/>
    </source>
</evidence>
<proteinExistence type="inferred from homology"/>
<dbReference type="PANTHER" id="PTHR12287:SF19">
    <property type="entry name" value="EPIDERMAL GROWTH FACTOR RECEPTOR KINASE SUBSTRATE 8-LIKE PROTEIN 1"/>
    <property type="match status" value="1"/>
</dbReference>
<dbReference type="Gene3D" id="2.30.29.30">
    <property type="entry name" value="Pleckstrin-homology domain (PH domain)/Phosphotyrosine-binding domain (PTB)"/>
    <property type="match status" value="1"/>
</dbReference>
<dbReference type="EMBL" id="AFYH01077487">
    <property type="status" value="NOT_ANNOTATED_CDS"/>
    <property type="molecule type" value="Genomic_DNA"/>
</dbReference>
<keyword evidence="4" id="KW-0963">Cytoplasm</keyword>
<dbReference type="InterPro" id="IPR041418">
    <property type="entry name" value="SAM_3"/>
</dbReference>
<dbReference type="InterPro" id="IPR013625">
    <property type="entry name" value="PTB"/>
</dbReference>
<dbReference type="Gene3D" id="2.30.30.40">
    <property type="entry name" value="SH3 Domains"/>
    <property type="match status" value="1"/>
</dbReference>
<name>H3B2B0_LATCH</name>
<dbReference type="SMART" id="SM00326">
    <property type="entry name" value="SH3"/>
    <property type="match status" value="1"/>
</dbReference>
<evidence type="ECO:0000259" key="12">
    <source>
        <dbReference type="PROSITE" id="PS50002"/>
    </source>
</evidence>
<dbReference type="PROSITE" id="PS50002">
    <property type="entry name" value="SH3"/>
    <property type="match status" value="1"/>
</dbReference>
<dbReference type="InterPro" id="IPR055093">
    <property type="entry name" value="EPS8_2nd"/>
</dbReference>
<dbReference type="GO" id="GO:0003779">
    <property type="term" value="F:actin binding"/>
    <property type="evidence" value="ECO:0007669"/>
    <property type="project" value="TreeGrafter"/>
</dbReference>
<keyword evidence="5" id="KW-0597">Phosphoprotein</keyword>
<comment type="subcellular location">
    <subcellularLocation>
        <location evidence="1">Cytoplasm</location>
    </subcellularLocation>
</comment>
<dbReference type="SUPFAM" id="SSF47769">
    <property type="entry name" value="SAM/Pointed domain"/>
    <property type="match status" value="1"/>
</dbReference>
<dbReference type="EMBL" id="AFYH01077484">
    <property type="status" value="NOT_ANNOTATED_CDS"/>
    <property type="molecule type" value="Genomic_DNA"/>
</dbReference>
<sequence length="763" mass="86336">LIEQRKKYSNSNLIMEDTSQYYVNHLVTFTIGPKDDIHTVEDAVHKLTTMGSKRKIWMQDMLLRVDNLAVSLLDVESKEELENYPLGAIQRCDSILNEGPFHSVLLLVCQDTSQNKPDIHFFQCDEVGSELIEKDINGAISDYKSGKNASRPNALRSPRPIPSLCILLPPPPMPPVFFKRPLLFSIGGRKRITQWLEPPFESGDTVVRSNFVNESSTLQDMANVRSEREVDLLNHTFDDIEIFMAKLHKSAEAFKVLDQRKKSRKSKRKETGEGLLTLRAKPPTEEECIDVLQKLKYSFSLLAKLKSNIINPSAVDLVHFLFKPLDMMVQATGGPDALASGVVSPMLTNDGVSMLQGCLNDNEMALWKSLGDNWTRPRMDFPRDHAEPYIITFKSGWEPPYRDSNGQLWEDPVEIQHRHEELRAQARNEDGAEPSTMESMMKRVAHRISNVRSCEQLRNPSFFSSNSILYMSPSPSKWVIRNAMCHTSEDGNYAKCTYDFVARNSNELSVLKGETLQVLDDSKRWWKVKNHYDQVGYVPYNILASAMAQEFTSGSPRGGSPKLKVIHSLGKLKGPKRSGKRQTLGKFNLPGRAAMKMSEYCAGPHQQYRHTADTVEPNISDSGTGSDSQSQEKDTVDRYKCCINVMNEELLLRLTNKRTTQQKSFHVQKMPDTSIPLNYESSPSEVQAWLEEKGFSAVTVKSLGILSGAQLFSLKKDEFKAVSPEEGARVYSQIMVQKALLEDERKITELEAVMEKQKKKVDS</sequence>
<dbReference type="Pfam" id="PF08416">
    <property type="entry name" value="PTB"/>
    <property type="match status" value="1"/>
</dbReference>
<dbReference type="InterPro" id="IPR011993">
    <property type="entry name" value="PH-like_dom_sf"/>
</dbReference>
<dbReference type="Pfam" id="PF00018">
    <property type="entry name" value="SH3_1"/>
    <property type="match status" value="1"/>
</dbReference>
<dbReference type="FunFam" id="2.30.29.30:FF:000261">
    <property type="entry name" value="Epidermal growth factor receptor kinase substrate 8-like protein 1"/>
    <property type="match status" value="1"/>
</dbReference>
<dbReference type="CDD" id="cd11764">
    <property type="entry name" value="SH3_Eps8"/>
    <property type="match status" value="1"/>
</dbReference>